<dbReference type="Proteomes" id="UP000809243">
    <property type="component" value="Unassembled WGS sequence"/>
</dbReference>
<organism evidence="1 2">
    <name type="scientific">Candidatus Iainarchaeum sp</name>
    <dbReference type="NCBI Taxonomy" id="3101447"/>
    <lineage>
        <taxon>Archaea</taxon>
        <taxon>Candidatus Iainarchaeota</taxon>
        <taxon>Candidatus Iainarchaeia</taxon>
        <taxon>Candidatus Iainarchaeales</taxon>
        <taxon>Candidatus Iainarchaeaceae</taxon>
        <taxon>Candidatus Iainarchaeum</taxon>
    </lineage>
</organism>
<evidence type="ECO:0000313" key="1">
    <source>
        <dbReference type="EMBL" id="MBN2066945.1"/>
    </source>
</evidence>
<dbReference type="InterPro" id="IPR023430">
    <property type="entry name" value="Pept_HybD-like_dom_sf"/>
</dbReference>
<sequence>MRKIFVAGNPLVEQDSLALEVARELEGKLKGIGFEEIEDVEGLEKEKDLYIMDVAFGIKKVEIVTDLEKLETVNAVSGHDIDLAMELKLLQKIGRLGKVHIIAVPANYTVERAVREAKQLLKRISP</sequence>
<name>A0A938YW65_9ARCH</name>
<protein>
    <submittedName>
        <fullName evidence="1">Uncharacterized protein</fullName>
    </submittedName>
</protein>
<dbReference type="EMBL" id="JAFGDB010000007">
    <property type="protein sequence ID" value="MBN2066945.1"/>
    <property type="molecule type" value="Genomic_DNA"/>
</dbReference>
<comment type="caution">
    <text evidence="1">The sequence shown here is derived from an EMBL/GenBank/DDBJ whole genome shotgun (WGS) entry which is preliminary data.</text>
</comment>
<dbReference type="SUPFAM" id="SSF53163">
    <property type="entry name" value="HybD-like"/>
    <property type="match status" value="1"/>
</dbReference>
<dbReference type="Gene3D" id="3.40.50.1450">
    <property type="entry name" value="HybD-like"/>
    <property type="match status" value="1"/>
</dbReference>
<reference evidence="1" key="1">
    <citation type="submission" date="2021-01" db="EMBL/GenBank/DDBJ databases">
        <title>Active Sulfur Cycling in an Early Earth Analoge.</title>
        <authorList>
            <person name="Hahn C.R."/>
            <person name="Youssef N.H."/>
            <person name="Elshahed M."/>
        </authorList>
    </citation>
    <scope>NUCLEOTIDE SEQUENCE</scope>
    <source>
        <strain evidence="1">Zod_Metabat.1151</strain>
    </source>
</reference>
<dbReference type="AlphaFoldDB" id="A0A938YW65"/>
<proteinExistence type="predicted"/>
<accession>A0A938YW65</accession>
<gene>
    <name evidence="1" type="ORF">JW744_00575</name>
</gene>
<evidence type="ECO:0000313" key="2">
    <source>
        <dbReference type="Proteomes" id="UP000809243"/>
    </source>
</evidence>